<proteinExistence type="predicted"/>
<dbReference type="InParanoid" id="W2RNE3"/>
<dbReference type="RefSeq" id="XP_008720786.1">
    <property type="nucleotide sequence ID" value="XM_008722564.1"/>
</dbReference>
<dbReference type="EMBL" id="KB822724">
    <property type="protein sequence ID" value="ETN37254.1"/>
    <property type="molecule type" value="Genomic_DNA"/>
</dbReference>
<evidence type="ECO:0000313" key="4">
    <source>
        <dbReference type="Proteomes" id="UP000030752"/>
    </source>
</evidence>
<dbReference type="InterPro" id="IPR047047">
    <property type="entry name" value="GST_Omega-like_C"/>
</dbReference>
<dbReference type="SFLD" id="SFLDG01148">
    <property type="entry name" value="Xi_(cytGST)"/>
    <property type="match status" value="1"/>
</dbReference>
<dbReference type="Gene3D" id="1.20.1050.10">
    <property type="match status" value="1"/>
</dbReference>
<evidence type="ECO:0000256" key="1">
    <source>
        <dbReference type="SAM" id="MobiDB-lite"/>
    </source>
</evidence>
<feature type="compositionally biased region" description="Basic and acidic residues" evidence="1">
    <location>
        <begin position="375"/>
        <end position="394"/>
    </location>
</feature>
<dbReference type="SUPFAM" id="SSF52833">
    <property type="entry name" value="Thioredoxin-like"/>
    <property type="match status" value="1"/>
</dbReference>
<sequence>MQRPIHKHADEDGHFRRPASAFRNFISDEPGSRFPPEKDRYVLYVNYGCPWAHRTILVRALKSLEPIIELVVTDFDLTENGWLFTGRNGSPTAEPLYGFTNLKQLYLKADPNYKGRYTVPTLWDKKQHTIVNNESSEIIRMFYTTFDSFLDPQHREVNKLGGGFYPEGLRSEIDAMNDWVYNTINNGVYKVGFATTQEAYDANIYPLFSSLDRIEKHLANPAHQPFLFGEHLTEADVRLYTTMIRFDAAYVTIFQCNLRDIRHGYPRISRWLRNIYWDQTDRTNNGVFKKTSFFEIYKYGYYKAKHRQLYGGSDLGWNVVLPRGPVPDIEPLTDEEEAQISGGTVSSPTNGAPTGIIAGMSINEAAAADLGDEDMSPKQRLERATTHGDENKKWYKAAKKAEKQAGAANMHLAL</sequence>
<feature type="region of interest" description="Disordered" evidence="1">
    <location>
        <begin position="371"/>
        <end position="394"/>
    </location>
</feature>
<dbReference type="InterPro" id="IPR010987">
    <property type="entry name" value="Glutathione-S-Trfase_C-like"/>
</dbReference>
<feature type="region of interest" description="Disordered" evidence="1">
    <location>
        <begin position="336"/>
        <end position="356"/>
    </location>
</feature>
<dbReference type="CDD" id="cd03190">
    <property type="entry name" value="GST_C_Omega_like"/>
    <property type="match status" value="1"/>
</dbReference>
<dbReference type="Pfam" id="PF13410">
    <property type="entry name" value="GST_C_2"/>
    <property type="match status" value="1"/>
</dbReference>
<dbReference type="InterPro" id="IPR004045">
    <property type="entry name" value="Glutathione_S-Trfase_N"/>
</dbReference>
<feature type="compositionally biased region" description="Polar residues" evidence="1">
    <location>
        <begin position="341"/>
        <end position="352"/>
    </location>
</feature>
<dbReference type="GO" id="GO:0005737">
    <property type="term" value="C:cytoplasm"/>
    <property type="evidence" value="ECO:0007669"/>
    <property type="project" value="TreeGrafter"/>
</dbReference>
<organism evidence="3 4">
    <name type="scientific">Cyphellophora europaea (strain CBS 101466)</name>
    <name type="common">Phialophora europaea</name>
    <dbReference type="NCBI Taxonomy" id="1220924"/>
    <lineage>
        <taxon>Eukaryota</taxon>
        <taxon>Fungi</taxon>
        <taxon>Dikarya</taxon>
        <taxon>Ascomycota</taxon>
        <taxon>Pezizomycotina</taxon>
        <taxon>Eurotiomycetes</taxon>
        <taxon>Chaetothyriomycetidae</taxon>
        <taxon>Chaetothyriales</taxon>
        <taxon>Cyphellophoraceae</taxon>
        <taxon>Cyphellophora</taxon>
    </lineage>
</organism>
<keyword evidence="4" id="KW-1185">Reference proteome</keyword>
<dbReference type="AlphaFoldDB" id="W2RNE3"/>
<dbReference type="VEuPathDB" id="FungiDB:HMPREF1541_08245"/>
<dbReference type="InterPro" id="IPR040079">
    <property type="entry name" value="Glutathione_S-Trfase"/>
</dbReference>
<dbReference type="SFLD" id="SFLDG01206">
    <property type="entry name" value="Xi.1"/>
    <property type="match status" value="1"/>
</dbReference>
<dbReference type="PANTHER" id="PTHR32419:SF25">
    <property type="entry name" value="GLUTATHIONE S-TRANSFERASE (EUROFUNG)"/>
    <property type="match status" value="1"/>
</dbReference>
<dbReference type="InterPro" id="IPR036282">
    <property type="entry name" value="Glutathione-S-Trfase_C_sf"/>
</dbReference>
<dbReference type="Gene3D" id="3.40.30.10">
    <property type="entry name" value="Glutaredoxin"/>
    <property type="match status" value="1"/>
</dbReference>
<dbReference type="SUPFAM" id="SSF47616">
    <property type="entry name" value="GST C-terminal domain-like"/>
    <property type="match status" value="1"/>
</dbReference>
<gene>
    <name evidence="3" type="ORF">HMPREF1541_08245</name>
</gene>
<feature type="domain" description="GST C-terminal" evidence="2">
    <location>
        <begin position="166"/>
        <end position="293"/>
    </location>
</feature>
<protein>
    <recommendedName>
        <fullName evidence="2">GST C-terminal domain-containing protein</fullName>
    </recommendedName>
</protein>
<dbReference type="InterPro" id="IPR016639">
    <property type="entry name" value="GST_Omega/GSH"/>
</dbReference>
<dbReference type="Proteomes" id="UP000030752">
    <property type="component" value="Unassembled WGS sequence"/>
</dbReference>
<evidence type="ECO:0000259" key="2">
    <source>
        <dbReference type="PROSITE" id="PS50405"/>
    </source>
</evidence>
<dbReference type="SFLD" id="SFLDS00019">
    <property type="entry name" value="Glutathione_Transferase_(cytos"/>
    <property type="match status" value="1"/>
</dbReference>
<dbReference type="HOGENOM" id="CLU_037263_0_1_1"/>
<dbReference type="STRING" id="1220924.W2RNE3"/>
<accession>W2RNE3</accession>
<dbReference type="InterPro" id="IPR036249">
    <property type="entry name" value="Thioredoxin-like_sf"/>
</dbReference>
<reference evidence="3 4" key="1">
    <citation type="submission" date="2013-03" db="EMBL/GenBank/DDBJ databases">
        <title>The Genome Sequence of Phialophora europaea CBS 101466.</title>
        <authorList>
            <consortium name="The Broad Institute Genomics Platform"/>
            <person name="Cuomo C."/>
            <person name="de Hoog S."/>
            <person name="Gorbushina A."/>
            <person name="Walker B."/>
            <person name="Young S.K."/>
            <person name="Zeng Q."/>
            <person name="Gargeya S."/>
            <person name="Fitzgerald M."/>
            <person name="Haas B."/>
            <person name="Abouelleil A."/>
            <person name="Allen A.W."/>
            <person name="Alvarado L."/>
            <person name="Arachchi H.M."/>
            <person name="Berlin A.M."/>
            <person name="Chapman S.B."/>
            <person name="Gainer-Dewar J."/>
            <person name="Goldberg J."/>
            <person name="Griggs A."/>
            <person name="Gujja S."/>
            <person name="Hansen M."/>
            <person name="Howarth C."/>
            <person name="Imamovic A."/>
            <person name="Ireland A."/>
            <person name="Larimer J."/>
            <person name="McCowan C."/>
            <person name="Murphy C."/>
            <person name="Pearson M."/>
            <person name="Poon T.W."/>
            <person name="Priest M."/>
            <person name="Roberts A."/>
            <person name="Saif S."/>
            <person name="Shea T."/>
            <person name="Sisk P."/>
            <person name="Sykes S."/>
            <person name="Wortman J."/>
            <person name="Nusbaum C."/>
            <person name="Birren B."/>
        </authorList>
    </citation>
    <scope>NUCLEOTIDE SEQUENCE [LARGE SCALE GENOMIC DNA]</scope>
    <source>
        <strain evidence="3 4">CBS 101466</strain>
    </source>
</reference>
<dbReference type="Pfam" id="PF13409">
    <property type="entry name" value="GST_N_2"/>
    <property type="match status" value="1"/>
</dbReference>
<dbReference type="eggNOG" id="KOG2903">
    <property type="taxonomic scope" value="Eukaryota"/>
</dbReference>
<dbReference type="PANTHER" id="PTHR32419">
    <property type="entry name" value="GLUTATHIONYL-HYDROQUINONE REDUCTASE"/>
    <property type="match status" value="1"/>
</dbReference>
<dbReference type="GeneID" id="19975584"/>
<name>W2RNE3_CYPE1</name>
<dbReference type="PROSITE" id="PS50405">
    <property type="entry name" value="GST_CTER"/>
    <property type="match status" value="1"/>
</dbReference>
<evidence type="ECO:0000313" key="3">
    <source>
        <dbReference type="EMBL" id="ETN37254.1"/>
    </source>
</evidence>
<dbReference type="OrthoDB" id="2309723at2759"/>
<dbReference type="GO" id="GO:0004364">
    <property type="term" value="F:glutathione transferase activity"/>
    <property type="evidence" value="ECO:0007669"/>
    <property type="project" value="InterPro"/>
</dbReference>